<gene>
    <name evidence="1" type="ORF">CON65_24055</name>
</gene>
<name>A0AA91ZS08_9BACI</name>
<dbReference type="AlphaFoldDB" id="A0AA91ZS08"/>
<proteinExistence type="predicted"/>
<dbReference type="Proteomes" id="UP000221020">
    <property type="component" value="Unassembled WGS sequence"/>
</dbReference>
<organism evidence="1 2">
    <name type="scientific">Bacillus pseudomycoides</name>
    <dbReference type="NCBI Taxonomy" id="64104"/>
    <lineage>
        <taxon>Bacteria</taxon>
        <taxon>Bacillati</taxon>
        <taxon>Bacillota</taxon>
        <taxon>Bacilli</taxon>
        <taxon>Bacillales</taxon>
        <taxon>Bacillaceae</taxon>
        <taxon>Bacillus</taxon>
        <taxon>Bacillus cereus group</taxon>
    </lineage>
</organism>
<accession>A0AA91ZS08</accession>
<evidence type="ECO:0008006" key="3">
    <source>
        <dbReference type="Google" id="ProtNLM"/>
    </source>
</evidence>
<comment type="caution">
    <text evidence="1">The sequence shown here is derived from an EMBL/GenBank/DDBJ whole genome shotgun (WGS) entry which is preliminary data.</text>
</comment>
<evidence type="ECO:0000313" key="1">
    <source>
        <dbReference type="EMBL" id="PED80168.1"/>
    </source>
</evidence>
<sequence>MLISIIVFVGLIGCSNTTSSSEGSQSTNSKETSKIFENKEVKEIRVISNTSNLSKGNTDNKDFIKQIITAIKSGSSKEITLDEKTRKSAKSNIEVIFTDDSTEKLLLWINDDKFVIAKDTNDKEKVQGVQIDSSTSKMVTNFLKTSTK</sequence>
<reference evidence="1 2" key="1">
    <citation type="submission" date="2017-09" db="EMBL/GenBank/DDBJ databases">
        <title>Large-scale bioinformatics analysis of Bacillus genomes uncovers conserved roles of natural products in bacterial physiology.</title>
        <authorList>
            <consortium name="Agbiome Team Llc"/>
            <person name="Bleich R.M."/>
            <person name="Grubbs K.J."/>
            <person name="Santa Maria K.C."/>
            <person name="Allen S.E."/>
            <person name="Farag S."/>
            <person name="Shank E.A."/>
            <person name="Bowers A."/>
        </authorList>
    </citation>
    <scope>NUCLEOTIDE SEQUENCE [LARGE SCALE GENOMIC DNA]</scope>
    <source>
        <strain evidence="1 2">AFS092012</strain>
    </source>
</reference>
<protein>
    <recommendedName>
        <fullName evidence="3">Lipoprotein</fullName>
    </recommendedName>
</protein>
<dbReference type="EMBL" id="NVOR01000125">
    <property type="protein sequence ID" value="PED80168.1"/>
    <property type="molecule type" value="Genomic_DNA"/>
</dbReference>
<evidence type="ECO:0000313" key="2">
    <source>
        <dbReference type="Proteomes" id="UP000221020"/>
    </source>
</evidence>